<evidence type="ECO:0000313" key="3">
    <source>
        <dbReference type="Proteomes" id="UP001153387"/>
    </source>
</evidence>
<protein>
    <submittedName>
        <fullName evidence="2">Uncharacterized protein</fullName>
    </submittedName>
</protein>
<evidence type="ECO:0000256" key="1">
    <source>
        <dbReference type="SAM" id="Phobius"/>
    </source>
</evidence>
<evidence type="ECO:0000313" key="2">
    <source>
        <dbReference type="EMBL" id="MDG0792874.1"/>
    </source>
</evidence>
<name>A0A9X4QN66_9BACL</name>
<gene>
    <name evidence="2" type="ORF">OMP38_19850</name>
</gene>
<dbReference type="EMBL" id="JAPDHZ010000003">
    <property type="protein sequence ID" value="MDG0792874.1"/>
    <property type="molecule type" value="Genomic_DNA"/>
</dbReference>
<dbReference type="AlphaFoldDB" id="A0A9X4QN66"/>
<organism evidence="2 3">
    <name type="scientific">Cohnella ginsengisoli</name>
    <dbReference type="NCBI Taxonomy" id="425004"/>
    <lineage>
        <taxon>Bacteria</taxon>
        <taxon>Bacillati</taxon>
        <taxon>Bacillota</taxon>
        <taxon>Bacilli</taxon>
        <taxon>Bacillales</taxon>
        <taxon>Paenibacillaceae</taxon>
        <taxon>Cohnella</taxon>
    </lineage>
</organism>
<keyword evidence="3" id="KW-1185">Reference proteome</keyword>
<dbReference type="Proteomes" id="UP001153387">
    <property type="component" value="Unassembled WGS sequence"/>
</dbReference>
<comment type="caution">
    <text evidence="2">The sequence shown here is derived from an EMBL/GenBank/DDBJ whole genome shotgun (WGS) entry which is preliminary data.</text>
</comment>
<keyword evidence="1" id="KW-0472">Membrane</keyword>
<keyword evidence="1" id="KW-0812">Transmembrane</keyword>
<accession>A0A9X4QN66</accession>
<sequence length="250" mass="29066">MPDKKLNITIYIFYVLLVLWGLGYWYAQTHFDVLIILLFPYFIGISLMLSIYLFTLKQKKKKYKIDAFIFLLPLLFYVGVLISRAIPSSAPSFEETIKNEYDHRLSDAEKEFITSEISFIDDGKILVFTIRIESGKLVEVVNEQQDSTKPHYLASQLNRILVELPEEIILNSKKADSVQIFGYWDTKSILNIAYKKNGETYRPWYPNTKLLLVAEAKNWTLNYMNNEKISLPFSANSNESHIVIVNQKAE</sequence>
<feature type="transmembrane region" description="Helical" evidence="1">
    <location>
        <begin position="67"/>
        <end position="86"/>
    </location>
</feature>
<feature type="transmembrane region" description="Helical" evidence="1">
    <location>
        <begin position="7"/>
        <end position="27"/>
    </location>
</feature>
<keyword evidence="1" id="KW-1133">Transmembrane helix</keyword>
<proteinExistence type="predicted"/>
<reference evidence="2 3" key="1">
    <citation type="submission" date="2022-10" db="EMBL/GenBank/DDBJ databases">
        <title>Comparative genomic analysis of Cohnella hashimotonis sp. nov., isolated from the International Space Station.</title>
        <authorList>
            <person name="Simpson A."/>
            <person name="Venkateswaran K."/>
        </authorList>
    </citation>
    <scope>NUCLEOTIDE SEQUENCE [LARGE SCALE GENOMIC DNA]</scope>
    <source>
        <strain evidence="2 3">DSM 18997</strain>
    </source>
</reference>
<feature type="transmembrane region" description="Helical" evidence="1">
    <location>
        <begin position="33"/>
        <end position="55"/>
    </location>
</feature>
<dbReference type="RefSeq" id="WP_277566621.1">
    <property type="nucleotide sequence ID" value="NZ_JAPDHZ010000003.1"/>
</dbReference>